<feature type="compositionally biased region" description="Basic residues" evidence="4">
    <location>
        <begin position="374"/>
        <end position="398"/>
    </location>
</feature>
<feature type="compositionally biased region" description="Pro residues" evidence="4">
    <location>
        <begin position="544"/>
        <end position="554"/>
    </location>
</feature>
<dbReference type="InterPro" id="IPR036770">
    <property type="entry name" value="Ankyrin_rpt-contain_sf"/>
</dbReference>
<feature type="region of interest" description="Disordered" evidence="4">
    <location>
        <begin position="932"/>
        <end position="1026"/>
    </location>
</feature>
<dbReference type="PANTHER" id="PTHR24198:SF165">
    <property type="entry name" value="ANKYRIN REPEAT-CONTAINING PROTEIN-RELATED"/>
    <property type="match status" value="1"/>
</dbReference>
<feature type="compositionally biased region" description="Polar residues" evidence="4">
    <location>
        <begin position="292"/>
        <end position="320"/>
    </location>
</feature>
<dbReference type="Gene3D" id="1.25.40.20">
    <property type="entry name" value="Ankyrin repeat-containing domain"/>
    <property type="match status" value="1"/>
</dbReference>
<evidence type="ECO:0000256" key="4">
    <source>
        <dbReference type="SAM" id="MobiDB-lite"/>
    </source>
</evidence>
<evidence type="ECO:0000313" key="6">
    <source>
        <dbReference type="Proteomes" id="UP000322245"/>
    </source>
</evidence>
<feature type="region of interest" description="Disordered" evidence="4">
    <location>
        <begin position="790"/>
        <end position="821"/>
    </location>
</feature>
<feature type="compositionally biased region" description="Acidic residues" evidence="4">
    <location>
        <begin position="1121"/>
        <end position="1130"/>
    </location>
</feature>
<feature type="compositionally biased region" description="Basic and acidic residues" evidence="4">
    <location>
        <begin position="589"/>
        <end position="614"/>
    </location>
</feature>
<feature type="region of interest" description="Disordered" evidence="4">
    <location>
        <begin position="275"/>
        <end position="346"/>
    </location>
</feature>
<proteinExistence type="predicted"/>
<organism evidence="5 6">
    <name type="scientific">Cryptococcus floricola</name>
    <dbReference type="NCBI Taxonomy" id="2591691"/>
    <lineage>
        <taxon>Eukaryota</taxon>
        <taxon>Fungi</taxon>
        <taxon>Dikarya</taxon>
        <taxon>Basidiomycota</taxon>
        <taxon>Agaricomycotina</taxon>
        <taxon>Tremellomycetes</taxon>
        <taxon>Tremellales</taxon>
        <taxon>Cryptococcaceae</taxon>
        <taxon>Cryptococcus</taxon>
    </lineage>
</organism>
<evidence type="ECO:0000256" key="1">
    <source>
        <dbReference type="ARBA" id="ARBA00022737"/>
    </source>
</evidence>
<reference evidence="5 6" key="1">
    <citation type="submission" date="2017-05" db="EMBL/GenBank/DDBJ databases">
        <title>The Genome Sequence of Tsuchiyaea wingfieldii DSM 27421.</title>
        <authorList>
            <person name="Cuomo C."/>
            <person name="Passer A."/>
            <person name="Billmyre B."/>
            <person name="Heitman J."/>
        </authorList>
    </citation>
    <scope>NUCLEOTIDE SEQUENCE [LARGE SCALE GENOMIC DNA]</scope>
    <source>
        <strain evidence="5 6">DSM 27421</strain>
    </source>
</reference>
<dbReference type="PROSITE" id="PS50297">
    <property type="entry name" value="ANK_REP_REGION"/>
    <property type="match status" value="2"/>
</dbReference>
<name>A0A5D3B981_9TREE</name>
<dbReference type="EMBL" id="NIDF01000002">
    <property type="protein sequence ID" value="TYJ58926.1"/>
    <property type="molecule type" value="Genomic_DNA"/>
</dbReference>
<dbReference type="InterPro" id="IPR002110">
    <property type="entry name" value="Ankyrin_rpt"/>
</dbReference>
<accession>A0A5D3B981</accession>
<dbReference type="Proteomes" id="UP000322245">
    <property type="component" value="Unassembled WGS sequence"/>
</dbReference>
<feature type="repeat" description="ANK" evidence="3">
    <location>
        <begin position="118"/>
        <end position="150"/>
    </location>
</feature>
<dbReference type="SMART" id="SM00248">
    <property type="entry name" value="ANK"/>
    <property type="match status" value="4"/>
</dbReference>
<dbReference type="PANTHER" id="PTHR24198">
    <property type="entry name" value="ANKYRIN REPEAT AND PROTEIN KINASE DOMAIN-CONTAINING PROTEIN"/>
    <property type="match status" value="1"/>
</dbReference>
<feature type="compositionally biased region" description="Low complexity" evidence="4">
    <location>
        <begin position="741"/>
        <end position="770"/>
    </location>
</feature>
<dbReference type="AlphaFoldDB" id="A0A5D3B981"/>
<comment type="caution">
    <text evidence="5">The sequence shown here is derived from an EMBL/GenBank/DDBJ whole genome shotgun (WGS) entry which is preliminary data.</text>
</comment>
<feature type="compositionally biased region" description="Low complexity" evidence="4">
    <location>
        <begin position="1091"/>
        <end position="1101"/>
    </location>
</feature>
<evidence type="ECO:0000256" key="2">
    <source>
        <dbReference type="ARBA" id="ARBA00023043"/>
    </source>
</evidence>
<feature type="compositionally biased region" description="Low complexity" evidence="4">
    <location>
        <begin position="810"/>
        <end position="821"/>
    </location>
</feature>
<feature type="region of interest" description="Disordered" evidence="4">
    <location>
        <begin position="648"/>
        <end position="770"/>
    </location>
</feature>
<feature type="compositionally biased region" description="Basic and acidic residues" evidence="4">
    <location>
        <begin position="873"/>
        <end position="894"/>
    </location>
</feature>
<feature type="region of interest" description="Disordered" evidence="4">
    <location>
        <begin position="365"/>
        <end position="414"/>
    </location>
</feature>
<protein>
    <submittedName>
        <fullName evidence="5">Uncharacterized protein</fullName>
    </submittedName>
</protein>
<dbReference type="Pfam" id="PF12796">
    <property type="entry name" value="Ank_2"/>
    <property type="match status" value="2"/>
</dbReference>
<feature type="compositionally biased region" description="Acidic residues" evidence="4">
    <location>
        <begin position="615"/>
        <end position="627"/>
    </location>
</feature>
<feature type="region of interest" description="Disordered" evidence="4">
    <location>
        <begin position="201"/>
        <end position="262"/>
    </location>
</feature>
<feature type="region of interest" description="Disordered" evidence="4">
    <location>
        <begin position="1070"/>
        <end position="1131"/>
    </location>
</feature>
<feature type="compositionally biased region" description="Low complexity" evidence="4">
    <location>
        <begin position="470"/>
        <end position="483"/>
    </location>
</feature>
<gene>
    <name evidence="5" type="ORF">B9479_000360</name>
</gene>
<feature type="compositionally biased region" description="Basic and acidic residues" evidence="4">
    <location>
        <begin position="522"/>
        <end position="532"/>
    </location>
</feature>
<sequence>MLVVPSMTLSPPSPTIHIDRVRHLLSFDRPVSPLPVPNLELHSAAASGNVGLVHYALTHGQPVNSVLHGVLPLHAACSGGSLSVVRMLIEQGADVNAPRLPRRYSDGKKGTAPSVGTAGSTPLHFAAANGHAPVVQMLLACGADPSKPDKNGHTALELAELSNHDQVVNVLHAYQKVQNEDAATFGETSPAASSLALNDGESVAEHGKGKERQRTFSFSSLRSNDSKPKKGLQALLSKASKSSLTSETHKERAPPPPRLHLPSEASALDKLASPFELDTPQTPSPMKGDNTPLYTDGSTASWPSLPLSRQSSNHSATSQTSPGIASPIPRPPPARAQHSTSSRRPSLPSIFEKAVHPGAAFRAALRHESDHEEKKKKKAAQQDSHHHHGFKSLFRRAHSPPSRSPSPPARNPEDKVISAADLDAGMARLKRASLDMERPVWEDGAGMGKEPISAPATKSRFFEEELVPPSSSSSGSSGVLPNTLNPPPPSSVQSTPGTRPRTGSEVIAPSPLANEWAGDEEERLKRARETVTRHSSASSLPTISSPPEPSPDLPTSPGSTKPRSYTMPGLSNPMTTATKSSTGSTSSRPNEDLRKLAAEGSIREMEKQCVKREMEGEEGDAEVEPDGEEWHDARSVLEAESIANLADSAISLNEGPVHTSSRPTSSHSLSQTRGSFKGGRIRSGSIGSVTTDVSRISSPPPSHIRMSSITDIPAADDSAEDDVPPLSKPPSLNGTSRPRGKSLSSNSSGNSHSHTSGNHQPLSSTTSTSLTVPSLAPAAVLGHAPSNTSLTSFPPVPEHAALSTTPSPPSLNRRLTRSRTISSRAEAKAAIQEGEDEILLLAQLEQDGESKKDLAAVLAAYGESHEIYAEMERKRGAKDKESVHRSRGSSRDRPTALTTISAPDARSDIRLSNIYDKRAEAYRERLASLTIPATGPLKAKPAPTSRTRQRQRQRAVSASANEMWLEPGSAGNRMRSASGGIPLQSNASTSGVGSSGSSGAGWRDNSRPGSVLEREEALEQEDDRYPWISVPRPESVRVGVSQSAGRPRGLSNASTASHNVHNFILPAPAHTSKHRDTISSSSYTPHPRIPSSGGTTISISGNNPSPYASLFSHKFTGTPLNDDESEDEEAERQNYTVIENDWRGGRVVGADELGFGGMGPGGAGLGGAGTGDKKKWGLRKLGHHLHHHHK</sequence>
<feature type="region of interest" description="Disordered" evidence="4">
    <location>
        <begin position="1036"/>
        <end position="1055"/>
    </location>
</feature>
<evidence type="ECO:0000256" key="3">
    <source>
        <dbReference type="PROSITE-ProRule" id="PRU00023"/>
    </source>
</evidence>
<feature type="compositionally biased region" description="Low complexity" evidence="4">
    <location>
        <begin position="659"/>
        <end position="675"/>
    </location>
</feature>
<dbReference type="PROSITE" id="PS50088">
    <property type="entry name" value="ANK_REPEAT"/>
    <property type="match status" value="2"/>
</dbReference>
<dbReference type="SUPFAM" id="SSF48403">
    <property type="entry name" value="Ankyrin repeat"/>
    <property type="match status" value="1"/>
</dbReference>
<keyword evidence="1" id="KW-0677">Repeat</keyword>
<evidence type="ECO:0000313" key="5">
    <source>
        <dbReference type="EMBL" id="TYJ58926.1"/>
    </source>
</evidence>
<feature type="compositionally biased region" description="Basic and acidic residues" evidence="4">
    <location>
        <begin position="203"/>
        <end position="214"/>
    </location>
</feature>
<keyword evidence="6" id="KW-1185">Reference proteome</keyword>
<feature type="region of interest" description="Disordered" evidence="4">
    <location>
        <begin position="441"/>
        <end position="629"/>
    </location>
</feature>
<keyword evidence="2 3" id="KW-0040">ANK repeat</keyword>
<feature type="repeat" description="ANK" evidence="3">
    <location>
        <begin position="68"/>
        <end position="100"/>
    </location>
</feature>
<feature type="compositionally biased region" description="Low complexity" evidence="4">
    <location>
        <begin position="231"/>
        <end position="244"/>
    </location>
</feature>
<feature type="compositionally biased region" description="Low complexity" evidence="4">
    <location>
        <begin position="575"/>
        <end position="587"/>
    </location>
</feature>
<feature type="region of interest" description="Disordered" evidence="4">
    <location>
        <begin position="873"/>
        <end position="903"/>
    </location>
</feature>